<reference evidence="2" key="1">
    <citation type="submission" date="2022-08" db="EMBL/GenBank/DDBJ databases">
        <title>Genomic Encyclopedia of Type Strains, Phase V (KMG-V): Genome sequencing to study the core and pangenomes of soil and plant-associated prokaryotes.</title>
        <authorList>
            <person name="Whitman W."/>
        </authorList>
    </citation>
    <scope>NUCLEOTIDE SEQUENCE</scope>
    <source>
        <strain evidence="2">PS</strain>
    </source>
</reference>
<dbReference type="EMBL" id="JANUCQ010000003">
    <property type="protein sequence ID" value="MCS3922584.1"/>
    <property type="molecule type" value="Genomic_DNA"/>
</dbReference>
<gene>
    <name evidence="2" type="ORF">M2325_001280</name>
</gene>
<proteinExistence type="predicted"/>
<evidence type="ECO:0000256" key="1">
    <source>
        <dbReference type="SAM" id="MobiDB-lite"/>
    </source>
</evidence>
<name>A0ABT2EY30_METVO</name>
<keyword evidence="3" id="KW-1185">Reference proteome</keyword>
<evidence type="ECO:0000313" key="2">
    <source>
        <dbReference type="EMBL" id="MCS3922584.1"/>
    </source>
</evidence>
<organism evidence="2 3">
    <name type="scientific">Methanococcus voltae PS</name>
    <dbReference type="NCBI Taxonomy" id="523842"/>
    <lineage>
        <taxon>Archaea</taxon>
        <taxon>Methanobacteriati</taxon>
        <taxon>Methanobacteriota</taxon>
        <taxon>Methanomada group</taxon>
        <taxon>Methanococci</taxon>
        <taxon>Methanococcales</taxon>
        <taxon>Methanococcaceae</taxon>
        <taxon>Methanococcus</taxon>
    </lineage>
</organism>
<accession>A0ABT2EY30</accession>
<feature type="region of interest" description="Disordered" evidence="1">
    <location>
        <begin position="1"/>
        <end position="72"/>
    </location>
</feature>
<dbReference type="Proteomes" id="UP001140258">
    <property type="component" value="Unassembled WGS sequence"/>
</dbReference>
<feature type="compositionally biased region" description="Basic and acidic residues" evidence="1">
    <location>
        <begin position="11"/>
        <end position="28"/>
    </location>
</feature>
<evidence type="ECO:0000313" key="3">
    <source>
        <dbReference type="Proteomes" id="UP001140258"/>
    </source>
</evidence>
<protein>
    <submittedName>
        <fullName evidence="2">Uncharacterized protein</fullName>
    </submittedName>
</protein>
<dbReference type="RefSeq" id="WP_259052184.1">
    <property type="nucleotide sequence ID" value="NZ_JANUCQ010000003.1"/>
</dbReference>
<comment type="caution">
    <text evidence="2">The sequence shown here is derived from an EMBL/GenBank/DDBJ whole genome shotgun (WGS) entry which is preliminary data.</text>
</comment>
<sequence>MNKVNIPPMEEVIKKNKEPEAIEHKNETVEEEPAEPEFNIPNFKIPPISPKKEVIEDDDEEEKKKRGRPKTVQAKTVCAKSMLVIFQKLRKIQSKTLQDEIKELADDALIELNHLNQTIDKVL</sequence>